<gene>
    <name evidence="3" type="ORF">BSQ44_04820</name>
</gene>
<keyword evidence="3" id="KW-0808">Transferase</keyword>
<evidence type="ECO:0000313" key="4">
    <source>
        <dbReference type="Proteomes" id="UP000182840"/>
    </source>
</evidence>
<dbReference type="InterPro" id="IPR001447">
    <property type="entry name" value="Arylamine_N-AcTrfase"/>
</dbReference>
<dbReference type="PANTHER" id="PTHR11786">
    <property type="entry name" value="N-HYDROXYARYLAMINE O-ACETYLTRANSFERASE"/>
    <property type="match status" value="1"/>
</dbReference>
<proteinExistence type="inferred from homology"/>
<comment type="similarity">
    <text evidence="1 2">Belongs to the arylamine N-acetyltransferase family.</text>
</comment>
<dbReference type="PANTHER" id="PTHR11786:SF0">
    <property type="entry name" value="ARYLAMINE N-ACETYLTRANSFERASE 4-RELATED"/>
    <property type="match status" value="1"/>
</dbReference>
<dbReference type="SUPFAM" id="SSF54001">
    <property type="entry name" value="Cysteine proteinases"/>
    <property type="match status" value="1"/>
</dbReference>
<dbReference type="AlphaFoldDB" id="A0A1L3SN94"/>
<accession>A0A1L3SN94</accession>
<dbReference type="RefSeq" id="WP_072602191.1">
    <property type="nucleotide sequence ID" value="NZ_CP018171.1"/>
</dbReference>
<dbReference type="Proteomes" id="UP000182840">
    <property type="component" value="Chromosome"/>
</dbReference>
<dbReference type="EMBL" id="CP018171">
    <property type="protein sequence ID" value="APH70782.1"/>
    <property type="molecule type" value="Genomic_DNA"/>
</dbReference>
<keyword evidence="4" id="KW-1185">Reference proteome</keyword>
<dbReference type="GO" id="GO:0016407">
    <property type="term" value="F:acetyltransferase activity"/>
    <property type="evidence" value="ECO:0007669"/>
    <property type="project" value="InterPro"/>
</dbReference>
<dbReference type="STRING" id="1670800.BSQ44_04820"/>
<dbReference type="Gene3D" id="3.30.2140.10">
    <property type="entry name" value="Arylamine N-acetyltransferase"/>
    <property type="match status" value="1"/>
</dbReference>
<dbReference type="PRINTS" id="PR01543">
    <property type="entry name" value="ANATRNSFRASE"/>
</dbReference>
<dbReference type="KEGG" id="meso:BSQ44_04820"/>
<dbReference type="OrthoDB" id="7181050at2"/>
<name>A0A1L3SN94_9HYPH</name>
<dbReference type="Pfam" id="PF00797">
    <property type="entry name" value="Acetyltransf_2"/>
    <property type="match status" value="1"/>
</dbReference>
<sequence length="275" mass="30453">MAGTAPGIDLDAYCERIGYRGPREATLPVLRELQRLHPEAIAFENLDPFLGRPVRLDLPSLEEKLVHSRRGGYCFEQNLLFWKALSALGFEVSGLAARVLWNYSEDAVNPRSHMLLRVELEGATWLADVGFGGLTQTAPLRLAPGMVQATPHEAYRIVEQGDHMRLQAEIGGEWRSIFRFDMVEHLEVDYAASSYFLSANPASHFVTSLIAARALPGRRLGLLNDRLTIRETGGPGRQMHLGSGAEARGILAADFGIEVPEPDRFDERFLALGFG</sequence>
<dbReference type="Gene3D" id="2.40.128.150">
    <property type="entry name" value="Cysteine proteinases"/>
    <property type="match status" value="1"/>
</dbReference>
<evidence type="ECO:0000256" key="2">
    <source>
        <dbReference type="RuleBase" id="RU003452"/>
    </source>
</evidence>
<organism evidence="3 4">
    <name type="scientific">Aquibium oceanicum</name>
    <dbReference type="NCBI Taxonomy" id="1670800"/>
    <lineage>
        <taxon>Bacteria</taxon>
        <taxon>Pseudomonadati</taxon>
        <taxon>Pseudomonadota</taxon>
        <taxon>Alphaproteobacteria</taxon>
        <taxon>Hyphomicrobiales</taxon>
        <taxon>Phyllobacteriaceae</taxon>
        <taxon>Aquibium</taxon>
    </lineage>
</organism>
<reference evidence="4" key="1">
    <citation type="submission" date="2016-11" db="EMBL/GenBank/DDBJ databases">
        <title>Mesorhizobium oceanicum sp. nov., isolated from deep seawater in South China Sea.</title>
        <authorList>
            <person name="Fu G.-Y."/>
        </authorList>
    </citation>
    <scope>NUCLEOTIDE SEQUENCE [LARGE SCALE GENOMIC DNA]</scope>
    <source>
        <strain evidence="4">B7</strain>
    </source>
</reference>
<evidence type="ECO:0000256" key="1">
    <source>
        <dbReference type="ARBA" id="ARBA00006547"/>
    </source>
</evidence>
<evidence type="ECO:0000313" key="3">
    <source>
        <dbReference type="EMBL" id="APH70782.1"/>
    </source>
</evidence>
<protein>
    <submittedName>
        <fullName evidence="3">Arylamine N-acetyltransferase</fullName>
    </submittedName>
</protein>
<dbReference type="InterPro" id="IPR038765">
    <property type="entry name" value="Papain-like_cys_pep_sf"/>
</dbReference>